<dbReference type="EMBL" id="ACLF03000013">
    <property type="protein sequence ID" value="EFQ82007.1"/>
    <property type="molecule type" value="Genomic_DNA"/>
</dbReference>
<dbReference type="OrthoDB" id="117402at2"/>
<evidence type="ECO:0000313" key="8">
    <source>
        <dbReference type="Proteomes" id="UP000003111"/>
    </source>
</evidence>
<evidence type="ECO:0000313" key="7">
    <source>
        <dbReference type="EMBL" id="EFQ82007.1"/>
    </source>
</evidence>
<comment type="similarity">
    <text evidence="1">Belongs to the thioredoxin family. DsbA subfamily.</text>
</comment>
<feature type="domain" description="Thioredoxin" evidence="6">
    <location>
        <begin position="30"/>
        <end position="221"/>
    </location>
</feature>
<evidence type="ECO:0000256" key="2">
    <source>
        <dbReference type="ARBA" id="ARBA00022729"/>
    </source>
</evidence>
<dbReference type="PANTHER" id="PTHR13887:SF14">
    <property type="entry name" value="DISULFIDE BOND FORMATION PROTEIN D"/>
    <property type="match status" value="1"/>
</dbReference>
<evidence type="ECO:0000256" key="1">
    <source>
        <dbReference type="ARBA" id="ARBA00005791"/>
    </source>
</evidence>
<dbReference type="PANTHER" id="PTHR13887">
    <property type="entry name" value="GLUTATHIONE S-TRANSFERASE KAPPA"/>
    <property type="match status" value="1"/>
</dbReference>
<dbReference type="InterPro" id="IPR012336">
    <property type="entry name" value="Thioredoxin-like_fold"/>
</dbReference>
<name>E2SFP0_9ACTN</name>
<dbReference type="eggNOG" id="COG1651">
    <property type="taxonomic scope" value="Bacteria"/>
</dbReference>
<comment type="caution">
    <text evidence="7">The sequence shown here is derived from an EMBL/GenBank/DDBJ whole genome shotgun (WGS) entry which is preliminary data.</text>
</comment>
<proteinExistence type="inferred from homology"/>
<dbReference type="RefSeq" id="WP_007079056.1">
    <property type="nucleotide sequence ID" value="NZ_CM001024.1"/>
</dbReference>
<evidence type="ECO:0000259" key="6">
    <source>
        <dbReference type="PROSITE" id="PS51352"/>
    </source>
</evidence>
<dbReference type="AlphaFoldDB" id="E2SFP0"/>
<keyword evidence="5" id="KW-0676">Redox-active center</keyword>
<reference evidence="7" key="1">
    <citation type="submission" date="2010-08" db="EMBL/GenBank/DDBJ databases">
        <authorList>
            <person name="Muzny D."/>
            <person name="Qin X."/>
            <person name="Buhay C."/>
            <person name="Dugan-Rocha S."/>
            <person name="Ding Y."/>
            <person name="Chen G."/>
            <person name="Hawes A."/>
            <person name="Holder M."/>
            <person name="Jhangiani S."/>
            <person name="Johnson A."/>
            <person name="Khan Z."/>
            <person name="Li Z."/>
            <person name="Liu W."/>
            <person name="Liu X."/>
            <person name="Perez L."/>
            <person name="Shen H."/>
            <person name="Wang Q."/>
            <person name="Watt J."/>
            <person name="Xi L."/>
            <person name="Xin Y."/>
            <person name="Zhou J."/>
            <person name="Deng J."/>
            <person name="Jiang H."/>
            <person name="Liu Y."/>
            <person name="Qu J."/>
            <person name="Song X.-Z."/>
            <person name="Zhang L."/>
            <person name="Villasana D."/>
            <person name="Johnson A."/>
            <person name="Liu J."/>
            <person name="Liyanage D."/>
            <person name="Lorensuhewa L."/>
            <person name="Robinson T."/>
            <person name="Song A."/>
            <person name="Song B.-B."/>
            <person name="Dinh H."/>
            <person name="Thornton R."/>
            <person name="Coyle M."/>
            <person name="Francisco L."/>
            <person name="Jackson L."/>
            <person name="Javaid M."/>
            <person name="Korchina V."/>
            <person name="Kovar C."/>
            <person name="Mata R."/>
            <person name="Mathew T."/>
            <person name="Ngo R."/>
            <person name="Nguyen L."/>
            <person name="Nguyen N."/>
            <person name="Okwuonu G."/>
            <person name="Ongeri F."/>
            <person name="Pham C."/>
            <person name="Simmons D."/>
            <person name="Wilczek-Boney K."/>
            <person name="Hale W."/>
            <person name="Jakkamsetti A."/>
            <person name="Pham P."/>
            <person name="Ruth R."/>
            <person name="San Lucas F."/>
            <person name="Warren J."/>
            <person name="Zhang J."/>
            <person name="Zhao Z."/>
            <person name="Zhou C."/>
            <person name="Zhu D."/>
            <person name="Lee S."/>
            <person name="Bess C."/>
            <person name="Blankenburg K."/>
            <person name="Forbes L."/>
            <person name="Fu Q."/>
            <person name="Gubbala S."/>
            <person name="Hirani K."/>
            <person name="Jayaseelan J.C."/>
            <person name="Lara F."/>
            <person name="Munidasa M."/>
            <person name="Palculict T."/>
            <person name="Patil S."/>
            <person name="Pu L.-L."/>
            <person name="Saada N."/>
            <person name="Tang L."/>
            <person name="Weissenberger G."/>
            <person name="Zhu Y."/>
            <person name="Hemphill L."/>
            <person name="Shang Y."/>
            <person name="Youmans B."/>
            <person name="Ayvaz T."/>
            <person name="Ross M."/>
            <person name="Santibanez J."/>
            <person name="Aqrawi P."/>
            <person name="Gross S."/>
            <person name="Joshi V."/>
            <person name="Fowler G."/>
            <person name="Nazareth L."/>
            <person name="Reid J."/>
            <person name="Worley K."/>
            <person name="Petrosino J."/>
            <person name="Highlander S."/>
            <person name="Gibbs R."/>
        </authorList>
    </citation>
    <scope>NUCLEOTIDE SEQUENCE [LARGE SCALE GENOMIC DNA]</scope>
    <source>
        <strain evidence="7">DSM 15272</strain>
    </source>
</reference>
<sequence>MNKTSTTRRTVITAALVTLSLAALGVFVALEMRDKPPVVESSGIADPRLFRADSHVIQDAPEGSPVLVEFLDFECEACGALYPAIEQLRQDFDGQIEFVVRYFPLPGHVNSRNAAHAAEAAARQGAFEPMYRMLFETQTSWGESQDDQSAVFRGFAEDLGLDLAQYDRDVTSEDVAARVESDFQDALSLGLTGTPSLFLDGEILQPRTLDDFTDALESAAANG</sequence>
<dbReference type="Gene3D" id="3.40.30.10">
    <property type="entry name" value="Glutaredoxin"/>
    <property type="match status" value="1"/>
</dbReference>
<evidence type="ECO:0000256" key="3">
    <source>
        <dbReference type="ARBA" id="ARBA00023002"/>
    </source>
</evidence>
<keyword evidence="2" id="KW-0732">Signal</keyword>
<protein>
    <submittedName>
        <fullName evidence="7">DsbA-like protein</fullName>
    </submittedName>
</protein>
<dbReference type="Pfam" id="PF13462">
    <property type="entry name" value="Thioredoxin_4"/>
    <property type="match status" value="1"/>
</dbReference>
<dbReference type="InterPro" id="IPR036249">
    <property type="entry name" value="Thioredoxin-like_sf"/>
</dbReference>
<dbReference type="SUPFAM" id="SSF52833">
    <property type="entry name" value="Thioredoxin-like"/>
    <property type="match status" value="1"/>
</dbReference>
<dbReference type="HOGENOM" id="CLU_000288_47_7_11"/>
<dbReference type="InterPro" id="IPR013766">
    <property type="entry name" value="Thioredoxin_domain"/>
</dbReference>
<dbReference type="Proteomes" id="UP000003111">
    <property type="component" value="Unassembled WGS sequence"/>
</dbReference>
<evidence type="ECO:0000256" key="5">
    <source>
        <dbReference type="ARBA" id="ARBA00023284"/>
    </source>
</evidence>
<gene>
    <name evidence="7" type="ORF">HMPREF0063_12849</name>
</gene>
<evidence type="ECO:0000256" key="4">
    <source>
        <dbReference type="ARBA" id="ARBA00023157"/>
    </source>
</evidence>
<keyword evidence="4" id="KW-1015">Disulfide bond</keyword>
<dbReference type="PROSITE" id="PS51352">
    <property type="entry name" value="THIOREDOXIN_2"/>
    <property type="match status" value="1"/>
</dbReference>
<organism evidence="7 8">
    <name type="scientific">Aeromicrobium marinum DSM 15272</name>
    <dbReference type="NCBI Taxonomy" id="585531"/>
    <lineage>
        <taxon>Bacteria</taxon>
        <taxon>Bacillati</taxon>
        <taxon>Actinomycetota</taxon>
        <taxon>Actinomycetes</taxon>
        <taxon>Propionibacteriales</taxon>
        <taxon>Nocardioidaceae</taxon>
        <taxon>Aeromicrobium</taxon>
    </lineage>
</organism>
<dbReference type="STRING" id="585531.HMPREF0063_12849"/>
<keyword evidence="3" id="KW-0560">Oxidoreductase</keyword>
<keyword evidence="8" id="KW-1185">Reference proteome</keyword>
<dbReference type="GO" id="GO:0016491">
    <property type="term" value="F:oxidoreductase activity"/>
    <property type="evidence" value="ECO:0007669"/>
    <property type="project" value="UniProtKB-KW"/>
</dbReference>
<accession>E2SFP0</accession>